<evidence type="ECO:0000313" key="1">
    <source>
        <dbReference type="EMBL" id="CAD5225375.1"/>
    </source>
</evidence>
<proteinExistence type="predicted"/>
<dbReference type="EMBL" id="CAJFCW020000005">
    <property type="protein sequence ID" value="CAG9120793.1"/>
    <property type="molecule type" value="Genomic_DNA"/>
</dbReference>
<gene>
    <name evidence="1" type="ORF">BOKJ2_LOCUS11547</name>
</gene>
<dbReference type="EMBL" id="CAJFDH010000005">
    <property type="protein sequence ID" value="CAD5225375.1"/>
    <property type="molecule type" value="Genomic_DNA"/>
</dbReference>
<evidence type="ECO:0000313" key="2">
    <source>
        <dbReference type="Proteomes" id="UP000614601"/>
    </source>
</evidence>
<organism evidence="1 2">
    <name type="scientific">Bursaphelenchus okinawaensis</name>
    <dbReference type="NCBI Taxonomy" id="465554"/>
    <lineage>
        <taxon>Eukaryota</taxon>
        <taxon>Metazoa</taxon>
        <taxon>Ecdysozoa</taxon>
        <taxon>Nematoda</taxon>
        <taxon>Chromadorea</taxon>
        <taxon>Rhabditida</taxon>
        <taxon>Tylenchina</taxon>
        <taxon>Tylenchomorpha</taxon>
        <taxon>Aphelenchoidea</taxon>
        <taxon>Aphelenchoididae</taxon>
        <taxon>Bursaphelenchus</taxon>
    </lineage>
</organism>
<dbReference type="AlphaFoldDB" id="A0A811LE95"/>
<sequence length="99" mass="11926">MLKSSRNKLLYDLPHRRFTKMKLLILLFALFGLISAQTLNEFADQLHLERIFDPYTYQRVNYDMTRFAYNARYPNNNYDKVDKWQPASWSDIFGPRKGK</sequence>
<dbReference type="Proteomes" id="UP000614601">
    <property type="component" value="Unassembled WGS sequence"/>
</dbReference>
<comment type="caution">
    <text evidence="1">The sequence shown here is derived from an EMBL/GenBank/DDBJ whole genome shotgun (WGS) entry which is preliminary data.</text>
</comment>
<dbReference type="OrthoDB" id="10408041at2759"/>
<dbReference type="Proteomes" id="UP000783686">
    <property type="component" value="Unassembled WGS sequence"/>
</dbReference>
<keyword evidence="2" id="KW-1185">Reference proteome</keyword>
<accession>A0A811LE95</accession>
<reference evidence="1" key="1">
    <citation type="submission" date="2020-09" db="EMBL/GenBank/DDBJ databases">
        <authorList>
            <person name="Kikuchi T."/>
        </authorList>
    </citation>
    <scope>NUCLEOTIDE SEQUENCE</scope>
    <source>
        <strain evidence="1">SH1</strain>
    </source>
</reference>
<name>A0A811LE95_9BILA</name>
<protein>
    <submittedName>
        <fullName evidence="1">Uncharacterized protein</fullName>
    </submittedName>
</protein>